<evidence type="ECO:0000256" key="10">
    <source>
        <dbReference type="ARBA" id="ARBA00034478"/>
    </source>
</evidence>
<evidence type="ECO:0000256" key="4">
    <source>
        <dbReference type="ARBA" id="ARBA00022605"/>
    </source>
</evidence>
<dbReference type="PANTHER" id="PTHR45754">
    <property type="entry name" value="METHYLENETETRAHYDROFOLATE REDUCTASE"/>
    <property type="match status" value="1"/>
</dbReference>
<comment type="caution">
    <text evidence="13">The sequence shown here is derived from an EMBL/GenBank/DDBJ whole genome shotgun (WGS) entry which is preliminary data.</text>
</comment>
<evidence type="ECO:0000313" key="14">
    <source>
        <dbReference type="Proteomes" id="UP001079657"/>
    </source>
</evidence>
<keyword evidence="7 12" id="KW-0560">Oxidoreductase</keyword>
<keyword evidence="5 12" id="KW-0285">Flavoprotein</keyword>
<dbReference type="InterPro" id="IPR029041">
    <property type="entry name" value="FAD-linked_oxidoreductase-like"/>
</dbReference>
<reference evidence="13" key="1">
    <citation type="submission" date="2022-12" db="EMBL/GenBank/DDBJ databases">
        <authorList>
            <person name="Wang J."/>
        </authorList>
    </citation>
    <scope>NUCLEOTIDE SEQUENCE</scope>
    <source>
        <strain evidence="13">HY-42-06</strain>
    </source>
</reference>
<accession>A0ABT4CKN4</accession>
<dbReference type="Proteomes" id="UP001079657">
    <property type="component" value="Unassembled WGS sequence"/>
</dbReference>
<evidence type="ECO:0000256" key="3">
    <source>
        <dbReference type="ARBA" id="ARBA00006743"/>
    </source>
</evidence>
<evidence type="ECO:0000256" key="5">
    <source>
        <dbReference type="ARBA" id="ARBA00022630"/>
    </source>
</evidence>
<dbReference type="EC" id="1.5.1.54" evidence="12"/>
<evidence type="ECO:0000256" key="7">
    <source>
        <dbReference type="ARBA" id="ARBA00023002"/>
    </source>
</evidence>
<dbReference type="NCBIfam" id="TIGR00676">
    <property type="entry name" value="fadh2"/>
    <property type="match status" value="1"/>
</dbReference>
<comment type="catalytic activity">
    <reaction evidence="11">
        <text>(6S)-5-methyl-5,6,7,8-tetrahydrofolate + NAD(+) = (6R)-5,10-methylene-5,6,7,8-tetrahydrofolate + NADH + H(+)</text>
        <dbReference type="Rhea" id="RHEA:19821"/>
        <dbReference type="ChEBI" id="CHEBI:15378"/>
        <dbReference type="ChEBI" id="CHEBI:15636"/>
        <dbReference type="ChEBI" id="CHEBI:18608"/>
        <dbReference type="ChEBI" id="CHEBI:57540"/>
        <dbReference type="ChEBI" id="CHEBI:57945"/>
        <dbReference type="EC" id="1.5.1.54"/>
    </reaction>
    <physiologicalReaction direction="right-to-left" evidence="11">
        <dbReference type="Rhea" id="RHEA:19823"/>
    </physiologicalReaction>
</comment>
<dbReference type="InterPro" id="IPR004620">
    <property type="entry name" value="MTHF_reductase_bac"/>
</dbReference>
<dbReference type="InterPro" id="IPR003171">
    <property type="entry name" value="Mehydrof_redctse-like"/>
</dbReference>
<keyword evidence="6 12" id="KW-0274">FAD</keyword>
<dbReference type="RefSeq" id="WP_268047977.1">
    <property type="nucleotide sequence ID" value="NZ_JAPQES010000001.1"/>
</dbReference>
<comment type="pathway">
    <text evidence="10">Amino-acid biosynthesis; L-methionine biosynthesis via de novo pathway.</text>
</comment>
<dbReference type="GO" id="GO:0004489">
    <property type="term" value="F:methylenetetrahydrofolate reductase [NAD(P)H] activity"/>
    <property type="evidence" value="ECO:0007669"/>
    <property type="project" value="UniProtKB-EC"/>
</dbReference>
<evidence type="ECO:0000256" key="9">
    <source>
        <dbReference type="ARBA" id="ARBA00023167"/>
    </source>
</evidence>
<dbReference type="CDD" id="cd00537">
    <property type="entry name" value="MTHFR"/>
    <property type="match status" value="1"/>
</dbReference>
<evidence type="ECO:0000313" key="13">
    <source>
        <dbReference type="EMBL" id="MCY6369602.1"/>
    </source>
</evidence>
<evidence type="ECO:0000256" key="8">
    <source>
        <dbReference type="ARBA" id="ARBA00023027"/>
    </source>
</evidence>
<evidence type="ECO:0000256" key="12">
    <source>
        <dbReference type="RuleBase" id="RU003862"/>
    </source>
</evidence>
<comment type="pathway">
    <text evidence="2 12">One-carbon metabolism; tetrahydrofolate interconversion.</text>
</comment>
<sequence>MYIKDIFSKRKPVISFEIFPPRKASSIDTIYRTIDALAPLNPDYISVTYGAGGNTADNKTVEIASIIKNKYNIEALAHLTCITSTKSEIDNILEKFKKNNINNILALRGDIPQDSNFKFPNPLHFEHAVDLVKYIQKSNNFCIGGTCYPERHIECDSMEEDLINLKDKVNSGTNFLISQLFFDNNFFYNFKSKTDKLNINIPIEAGIMPVINKKQIERIVSLCGSNIPEKFIKIIDRYENNPEALKDAGIAYATEQIIDLLSSGVEGIHIYTMNNPEVAKRIVRNISSIVYALNRNIAI</sequence>
<organism evidence="13 14">
    <name type="scientific">Clostridium ganghwense</name>
    <dbReference type="NCBI Taxonomy" id="312089"/>
    <lineage>
        <taxon>Bacteria</taxon>
        <taxon>Bacillati</taxon>
        <taxon>Bacillota</taxon>
        <taxon>Clostridia</taxon>
        <taxon>Eubacteriales</taxon>
        <taxon>Clostridiaceae</taxon>
        <taxon>Clostridium</taxon>
    </lineage>
</organism>
<dbReference type="EMBL" id="JAPQES010000001">
    <property type="protein sequence ID" value="MCY6369602.1"/>
    <property type="molecule type" value="Genomic_DNA"/>
</dbReference>
<keyword evidence="4" id="KW-0028">Amino-acid biosynthesis</keyword>
<comment type="similarity">
    <text evidence="3 12">Belongs to the methylenetetrahydrofolate reductase family.</text>
</comment>
<name>A0ABT4CKN4_9CLOT</name>
<comment type="cofactor">
    <cofactor evidence="1 12">
        <name>FAD</name>
        <dbReference type="ChEBI" id="CHEBI:57692"/>
    </cofactor>
</comment>
<proteinExistence type="inferred from homology"/>
<dbReference type="Pfam" id="PF02219">
    <property type="entry name" value="MTHFR"/>
    <property type="match status" value="1"/>
</dbReference>
<evidence type="ECO:0000256" key="11">
    <source>
        <dbReference type="ARBA" id="ARBA00048628"/>
    </source>
</evidence>
<evidence type="ECO:0000256" key="2">
    <source>
        <dbReference type="ARBA" id="ARBA00004777"/>
    </source>
</evidence>
<dbReference type="PANTHER" id="PTHR45754:SF3">
    <property type="entry name" value="METHYLENETETRAHYDROFOLATE REDUCTASE (NADPH)"/>
    <property type="match status" value="1"/>
</dbReference>
<keyword evidence="8" id="KW-0520">NAD</keyword>
<protein>
    <recommendedName>
        <fullName evidence="12">Methylenetetrahydrofolate reductase</fullName>
        <ecNumber evidence="12">1.5.1.54</ecNumber>
    </recommendedName>
</protein>
<dbReference type="Gene3D" id="3.20.20.220">
    <property type="match status" value="1"/>
</dbReference>
<dbReference type="SUPFAM" id="SSF51730">
    <property type="entry name" value="FAD-linked oxidoreductase"/>
    <property type="match status" value="1"/>
</dbReference>
<keyword evidence="14" id="KW-1185">Reference proteome</keyword>
<keyword evidence="9" id="KW-0486">Methionine biosynthesis</keyword>
<gene>
    <name evidence="13" type="primary">metF</name>
    <name evidence="13" type="ORF">OXH55_02930</name>
</gene>
<evidence type="ECO:0000256" key="6">
    <source>
        <dbReference type="ARBA" id="ARBA00022827"/>
    </source>
</evidence>
<evidence type="ECO:0000256" key="1">
    <source>
        <dbReference type="ARBA" id="ARBA00001974"/>
    </source>
</evidence>